<dbReference type="AlphaFoldDB" id="A0A8J8SKQ2"/>
<feature type="signal peptide" evidence="1">
    <location>
        <begin position="1"/>
        <end position="16"/>
    </location>
</feature>
<dbReference type="PROSITE" id="PS51257">
    <property type="entry name" value="PROKAR_LIPOPROTEIN"/>
    <property type="match status" value="1"/>
</dbReference>
<feature type="chain" id="PRO_5035293900" description="Lipoprotein" evidence="1">
    <location>
        <begin position="17"/>
        <end position="143"/>
    </location>
</feature>
<dbReference type="EMBL" id="CP047289">
    <property type="protein sequence ID" value="QUS35593.1"/>
    <property type="molecule type" value="Genomic_DNA"/>
</dbReference>
<keyword evidence="1" id="KW-0732">Signal</keyword>
<gene>
    <name evidence="2" type="ORF">GR316_04500</name>
</gene>
<accession>A0A8J8SKQ2</accession>
<name>A0A8J8SKQ2_9RHOB</name>
<dbReference type="KEGG" id="fap:GR316_04500"/>
<evidence type="ECO:0000256" key="1">
    <source>
        <dbReference type="SAM" id="SignalP"/>
    </source>
</evidence>
<evidence type="ECO:0000313" key="3">
    <source>
        <dbReference type="Proteomes" id="UP000679284"/>
    </source>
</evidence>
<dbReference type="Proteomes" id="UP000679284">
    <property type="component" value="Chromosome"/>
</dbReference>
<evidence type="ECO:0008006" key="4">
    <source>
        <dbReference type="Google" id="ProtNLM"/>
    </source>
</evidence>
<evidence type="ECO:0000313" key="2">
    <source>
        <dbReference type="EMBL" id="QUS35593.1"/>
    </source>
</evidence>
<proteinExistence type="predicted"/>
<organism evidence="2 3">
    <name type="scientific">Falsirhodobacter algicola</name>
    <dbReference type="NCBI Taxonomy" id="2692330"/>
    <lineage>
        <taxon>Bacteria</taxon>
        <taxon>Pseudomonadati</taxon>
        <taxon>Pseudomonadota</taxon>
        <taxon>Alphaproteobacteria</taxon>
        <taxon>Rhodobacterales</taxon>
        <taxon>Paracoccaceae</taxon>
        <taxon>Falsirhodobacter</taxon>
    </lineage>
</organism>
<keyword evidence="3" id="KW-1185">Reference proteome</keyword>
<sequence length="143" mass="14624">MTRCLFAILIASTALVGCSRLNPATWSGGSSAPAPVDTPAPKVDERPLIAQVTELEVDRTGGGAIIRATGLAPTQGWYDAALVPVETTDGTLRFAFRAAPPASEQPVGPAATREIVVATAVDAATLSRAGRITVQGATNALSR</sequence>
<reference evidence="2" key="1">
    <citation type="submission" date="2020-01" db="EMBL/GenBank/DDBJ databases">
        <authorList>
            <person name="Yang Y."/>
            <person name="Kwon Y.M."/>
        </authorList>
    </citation>
    <scope>NUCLEOTIDE SEQUENCE</scope>
    <source>
        <strain evidence="2">PG104</strain>
    </source>
</reference>
<protein>
    <recommendedName>
        <fullName evidence="4">Lipoprotein</fullName>
    </recommendedName>
</protein>
<dbReference type="RefSeq" id="WP_211784840.1">
    <property type="nucleotide sequence ID" value="NZ_CP047289.1"/>
</dbReference>